<evidence type="ECO:0000256" key="7">
    <source>
        <dbReference type="ARBA" id="ARBA00022833"/>
    </source>
</evidence>
<proteinExistence type="inferred from homology"/>
<evidence type="ECO:0000256" key="1">
    <source>
        <dbReference type="ARBA" id="ARBA00001947"/>
    </source>
</evidence>
<dbReference type="PRINTS" id="PR00932">
    <property type="entry name" value="AMINO1PTASE"/>
</dbReference>
<keyword evidence="5 9" id="KW-0479">Metal-binding</keyword>
<dbReference type="GO" id="GO:0008237">
    <property type="term" value="F:metallopeptidase activity"/>
    <property type="evidence" value="ECO:0007669"/>
    <property type="project" value="UniProtKB-KW"/>
</dbReference>
<evidence type="ECO:0000256" key="5">
    <source>
        <dbReference type="ARBA" id="ARBA00022723"/>
    </source>
</evidence>
<dbReference type="InterPro" id="IPR023358">
    <property type="entry name" value="Peptidase_M18_dom2"/>
</dbReference>
<dbReference type="SUPFAM" id="SSF53187">
    <property type="entry name" value="Zn-dependent exopeptidases"/>
    <property type="match status" value="1"/>
</dbReference>
<dbReference type="Pfam" id="PF02127">
    <property type="entry name" value="Peptidase_M18"/>
    <property type="match status" value="1"/>
</dbReference>
<dbReference type="PANTHER" id="PTHR28570:SF2">
    <property type="entry name" value="M18 FAMILY AMINOPEPTIDASE 1-RELATED"/>
    <property type="match status" value="1"/>
</dbReference>
<evidence type="ECO:0000256" key="6">
    <source>
        <dbReference type="ARBA" id="ARBA00022801"/>
    </source>
</evidence>
<sequence length="464" mass="50968">MTSEQLFYDKKTGFDRLTGSDKKNIQSYAGDYKKFLDEAKTERDAVKEMVRLAEAKGFRAWTRDDTVKPGDKLYQVNRHKGITLAVIGKKSLKEGVRLTAAHLDAPRVDIRTVPLYEDGGMAFFKTHYYGGIKKYQWTAIPLELRGVVCVCHNGQMKTVEVRIGDKPEDPRFVITDLLPHLASEQMTKKATEVVKGEGLNVLVGSVPSETVDEKCGEKIKLAVMEYLNKQYGMVEADFLSAELCCVPAFPACDIGFDRSFVGAYGHDDRVCSYTAATALLDLKTTPAHTCVCLLVDKEETGSDGVTGMQSRAFDTFMADLCRAQGALVEECYENSVCLSADVCNAFDPNFPEVSEKRNDARANCGFALVKYTGARGKSGTSDATAELMARIRCIFDKAGVVWQTGQLGKVDQGGGGTVAMYLANRNIDTVDAGVPVLSMHAPFEVIAKLDLYMAYKGFGAFYKD</sequence>
<dbReference type="GO" id="GO:0004177">
    <property type="term" value="F:aminopeptidase activity"/>
    <property type="evidence" value="ECO:0007669"/>
    <property type="project" value="UniProtKB-KW"/>
</dbReference>
<dbReference type="Gene3D" id="3.40.630.10">
    <property type="entry name" value="Zn peptidases"/>
    <property type="match status" value="1"/>
</dbReference>
<keyword evidence="7 9" id="KW-0862">Zinc</keyword>
<protein>
    <recommendedName>
        <fullName evidence="10">M18 family aminopeptidase</fullName>
        <ecNumber evidence="10">3.4.11.-</ecNumber>
    </recommendedName>
</protein>
<evidence type="ECO:0000256" key="8">
    <source>
        <dbReference type="ARBA" id="ARBA00023049"/>
    </source>
</evidence>
<dbReference type="Proteomes" id="UP000606499">
    <property type="component" value="Unassembled WGS sequence"/>
</dbReference>
<keyword evidence="3 9" id="KW-0031">Aminopeptidase</keyword>
<dbReference type="AlphaFoldDB" id="A0A923LX43"/>
<evidence type="ECO:0000256" key="10">
    <source>
        <dbReference type="RuleBase" id="RU004387"/>
    </source>
</evidence>
<evidence type="ECO:0000256" key="3">
    <source>
        <dbReference type="ARBA" id="ARBA00022438"/>
    </source>
</evidence>
<dbReference type="GO" id="GO:0006508">
    <property type="term" value="P:proteolysis"/>
    <property type="evidence" value="ECO:0007669"/>
    <property type="project" value="UniProtKB-KW"/>
</dbReference>
<name>A0A923LX43_9FIRM</name>
<dbReference type="PANTHER" id="PTHR28570">
    <property type="entry name" value="ASPARTYL AMINOPEPTIDASE"/>
    <property type="match status" value="1"/>
</dbReference>
<dbReference type="GO" id="GO:0005737">
    <property type="term" value="C:cytoplasm"/>
    <property type="evidence" value="ECO:0007669"/>
    <property type="project" value="UniProtKB-ARBA"/>
</dbReference>
<comment type="similarity">
    <text evidence="2 9">Belongs to the peptidase M18 family.</text>
</comment>
<dbReference type="Gene3D" id="2.30.250.10">
    <property type="entry name" value="Aminopeptidase i, Domain 2"/>
    <property type="match status" value="1"/>
</dbReference>
<dbReference type="SUPFAM" id="SSF101821">
    <property type="entry name" value="Aminopeptidase/glucanase lid domain"/>
    <property type="match status" value="1"/>
</dbReference>
<dbReference type="EMBL" id="JACOPL010000010">
    <property type="protein sequence ID" value="MBC5726021.1"/>
    <property type="molecule type" value="Genomic_DNA"/>
</dbReference>
<evidence type="ECO:0000256" key="9">
    <source>
        <dbReference type="RuleBase" id="RU004386"/>
    </source>
</evidence>
<dbReference type="InterPro" id="IPR001948">
    <property type="entry name" value="Peptidase_M18"/>
</dbReference>
<organism evidence="11 12">
    <name type="scientific">Agathobaculum faecis</name>
    <dbReference type="NCBI Taxonomy" id="2763013"/>
    <lineage>
        <taxon>Bacteria</taxon>
        <taxon>Bacillati</taxon>
        <taxon>Bacillota</taxon>
        <taxon>Clostridia</taxon>
        <taxon>Eubacteriales</taxon>
        <taxon>Butyricicoccaceae</taxon>
        <taxon>Agathobaculum</taxon>
    </lineage>
</organism>
<comment type="caution">
    <text evidence="11">The sequence shown here is derived from an EMBL/GenBank/DDBJ whole genome shotgun (WGS) entry which is preliminary data.</text>
</comment>
<accession>A0A923LX43</accession>
<reference evidence="11" key="1">
    <citation type="submission" date="2020-08" db="EMBL/GenBank/DDBJ databases">
        <title>Genome public.</title>
        <authorList>
            <person name="Liu C."/>
            <person name="Sun Q."/>
        </authorList>
    </citation>
    <scope>NUCLEOTIDE SEQUENCE</scope>
    <source>
        <strain evidence="11">NSJ-28</strain>
    </source>
</reference>
<keyword evidence="4 9" id="KW-0645">Protease</keyword>
<evidence type="ECO:0000313" key="11">
    <source>
        <dbReference type="EMBL" id="MBC5726021.1"/>
    </source>
</evidence>
<dbReference type="RefSeq" id="WP_147574262.1">
    <property type="nucleotide sequence ID" value="NZ_JACOPL010000010.1"/>
</dbReference>
<dbReference type="EC" id="3.4.11.-" evidence="10"/>
<evidence type="ECO:0000313" key="12">
    <source>
        <dbReference type="Proteomes" id="UP000606499"/>
    </source>
</evidence>
<gene>
    <name evidence="11" type="ORF">H8S45_11190</name>
</gene>
<keyword evidence="8 9" id="KW-0482">Metalloprotease</keyword>
<dbReference type="NCBIfam" id="NF002600">
    <property type="entry name" value="PRK02256.1"/>
    <property type="match status" value="1"/>
</dbReference>
<evidence type="ECO:0000256" key="2">
    <source>
        <dbReference type="ARBA" id="ARBA00008290"/>
    </source>
</evidence>
<keyword evidence="6 9" id="KW-0378">Hydrolase</keyword>
<evidence type="ECO:0000256" key="4">
    <source>
        <dbReference type="ARBA" id="ARBA00022670"/>
    </source>
</evidence>
<comment type="cofactor">
    <cofactor evidence="1 10">
        <name>Zn(2+)</name>
        <dbReference type="ChEBI" id="CHEBI:29105"/>
    </cofactor>
</comment>
<dbReference type="GO" id="GO:0008270">
    <property type="term" value="F:zinc ion binding"/>
    <property type="evidence" value="ECO:0007669"/>
    <property type="project" value="InterPro"/>
</dbReference>
<keyword evidence="12" id="KW-1185">Reference proteome</keyword>